<reference evidence="7" key="1">
    <citation type="submission" date="2022-07" db="EMBL/GenBank/DDBJ databases">
        <title>Phylogenomic reconstructions and comparative analyses of Kickxellomycotina fungi.</title>
        <authorList>
            <person name="Reynolds N.K."/>
            <person name="Stajich J.E."/>
            <person name="Barry K."/>
            <person name="Grigoriev I.V."/>
            <person name="Crous P."/>
            <person name="Smith M.E."/>
        </authorList>
    </citation>
    <scope>NUCLEOTIDE SEQUENCE</scope>
    <source>
        <strain evidence="7">NBRC 100468</strain>
    </source>
</reference>
<evidence type="ECO:0000256" key="2">
    <source>
        <dbReference type="ARBA" id="ARBA00022980"/>
    </source>
</evidence>
<comment type="similarity">
    <text evidence="1 6">Belongs to the universal ribosomal protein uL14 family.</text>
</comment>
<dbReference type="SMART" id="SM01374">
    <property type="entry name" value="Ribosomal_L14"/>
    <property type="match status" value="1"/>
</dbReference>
<evidence type="ECO:0000256" key="5">
    <source>
        <dbReference type="ARBA" id="ARBA00040118"/>
    </source>
</evidence>
<dbReference type="OrthoDB" id="274765at2759"/>
<dbReference type="HAMAP" id="MF_01367">
    <property type="entry name" value="Ribosomal_uL14"/>
    <property type="match status" value="1"/>
</dbReference>
<keyword evidence="2 6" id="KW-0689">Ribosomal protein</keyword>
<dbReference type="SUPFAM" id="SSF50193">
    <property type="entry name" value="Ribosomal protein L14"/>
    <property type="match status" value="1"/>
</dbReference>
<evidence type="ECO:0000256" key="6">
    <source>
        <dbReference type="RuleBase" id="RU003949"/>
    </source>
</evidence>
<dbReference type="GO" id="GO:0070180">
    <property type="term" value="F:large ribosomal subunit rRNA binding"/>
    <property type="evidence" value="ECO:0007669"/>
    <property type="project" value="TreeGrafter"/>
</dbReference>
<sequence>MIQLKSRLNVIDNSGALIVECIKVLKNAKWASIGDEIVVSVKKARPISEKTVGTMSTAKIRKGDVKRALIVRTKKGARRPDGRMINFDDNACVLLNDQKQPLGSRILGLVAGELRFKNWAKVVSLAPKVI</sequence>
<dbReference type="InterPro" id="IPR005745">
    <property type="entry name" value="Ribosomal_uL14_bac-type"/>
</dbReference>
<comment type="caution">
    <text evidence="7">The sequence shown here is derived from an EMBL/GenBank/DDBJ whole genome shotgun (WGS) entry which is preliminary data.</text>
</comment>
<dbReference type="FunFam" id="2.40.150.20:FF:000005">
    <property type="entry name" value="50S ribosomal protein L14"/>
    <property type="match status" value="1"/>
</dbReference>
<gene>
    <name evidence="7" type="primary">mrpl38</name>
    <name evidence="7" type="ORF">H4219_005526</name>
</gene>
<dbReference type="GO" id="GO:0003735">
    <property type="term" value="F:structural constituent of ribosome"/>
    <property type="evidence" value="ECO:0007669"/>
    <property type="project" value="InterPro"/>
</dbReference>
<dbReference type="PANTHER" id="PTHR11761">
    <property type="entry name" value="50S/60S RIBOSOMAL PROTEIN L14/L23"/>
    <property type="match status" value="1"/>
</dbReference>
<organism evidence="7 8">
    <name type="scientific">Mycoemilia scoparia</name>
    <dbReference type="NCBI Taxonomy" id="417184"/>
    <lineage>
        <taxon>Eukaryota</taxon>
        <taxon>Fungi</taxon>
        <taxon>Fungi incertae sedis</taxon>
        <taxon>Zoopagomycota</taxon>
        <taxon>Kickxellomycotina</taxon>
        <taxon>Kickxellomycetes</taxon>
        <taxon>Kickxellales</taxon>
        <taxon>Kickxellaceae</taxon>
        <taxon>Mycoemilia</taxon>
    </lineage>
</organism>
<keyword evidence="8" id="KW-1185">Reference proteome</keyword>
<comment type="function">
    <text evidence="4">Component of the mitochondrial ribosome (mitoribosome), a dedicated translation machinery responsible for the synthesis of mitochondrial genome-encoded proteins, including at least some of the essential transmembrane subunits of the mitochondrial respiratory chain. The mitoribosomes are attached to the mitochondrial inner membrane and translation products are cotranslationally integrated into the membrane.</text>
</comment>
<dbReference type="CDD" id="cd00337">
    <property type="entry name" value="Ribosomal_uL14"/>
    <property type="match status" value="1"/>
</dbReference>
<dbReference type="NCBIfam" id="TIGR01067">
    <property type="entry name" value="rplN_bact"/>
    <property type="match status" value="1"/>
</dbReference>
<dbReference type="Proteomes" id="UP001150538">
    <property type="component" value="Unassembled WGS sequence"/>
</dbReference>
<name>A0A9W7ZNQ9_9FUNG</name>
<protein>
    <recommendedName>
        <fullName evidence="5">Large ribosomal subunit protein uL14m</fullName>
    </recommendedName>
</protein>
<dbReference type="GO" id="GO:0006412">
    <property type="term" value="P:translation"/>
    <property type="evidence" value="ECO:0007669"/>
    <property type="project" value="InterPro"/>
</dbReference>
<dbReference type="InterPro" id="IPR019972">
    <property type="entry name" value="Ribosomal_uL14_CS"/>
</dbReference>
<accession>A0A9W7ZNQ9</accession>
<dbReference type="PANTHER" id="PTHR11761:SF3">
    <property type="entry name" value="LARGE RIBOSOMAL SUBUNIT PROTEIN UL14M"/>
    <property type="match status" value="1"/>
</dbReference>
<dbReference type="InterPro" id="IPR036853">
    <property type="entry name" value="Ribosomal_uL14_sf"/>
</dbReference>
<evidence type="ECO:0000256" key="1">
    <source>
        <dbReference type="ARBA" id="ARBA00010745"/>
    </source>
</evidence>
<keyword evidence="3 6" id="KW-0687">Ribonucleoprotein</keyword>
<dbReference type="PROSITE" id="PS00049">
    <property type="entry name" value="RIBOSOMAL_L14"/>
    <property type="match status" value="1"/>
</dbReference>
<proteinExistence type="inferred from homology"/>
<dbReference type="Gene3D" id="2.40.150.20">
    <property type="entry name" value="Ribosomal protein L14"/>
    <property type="match status" value="1"/>
</dbReference>
<dbReference type="Pfam" id="PF00238">
    <property type="entry name" value="Ribosomal_L14"/>
    <property type="match status" value="1"/>
</dbReference>
<dbReference type="AlphaFoldDB" id="A0A9W7ZNQ9"/>
<dbReference type="EMBL" id="JANBPU010000327">
    <property type="protein sequence ID" value="KAJ1912634.1"/>
    <property type="molecule type" value="Genomic_DNA"/>
</dbReference>
<evidence type="ECO:0000313" key="7">
    <source>
        <dbReference type="EMBL" id="KAJ1912634.1"/>
    </source>
</evidence>
<evidence type="ECO:0000313" key="8">
    <source>
        <dbReference type="Proteomes" id="UP001150538"/>
    </source>
</evidence>
<dbReference type="GO" id="GO:0005762">
    <property type="term" value="C:mitochondrial large ribosomal subunit"/>
    <property type="evidence" value="ECO:0007669"/>
    <property type="project" value="TreeGrafter"/>
</dbReference>
<evidence type="ECO:0000256" key="3">
    <source>
        <dbReference type="ARBA" id="ARBA00023274"/>
    </source>
</evidence>
<evidence type="ECO:0000256" key="4">
    <source>
        <dbReference type="ARBA" id="ARBA00037226"/>
    </source>
</evidence>
<dbReference type="InterPro" id="IPR000218">
    <property type="entry name" value="Ribosomal_uL14"/>
</dbReference>